<comment type="caution">
    <text evidence="2">The sequence shown here is derived from an EMBL/GenBank/DDBJ whole genome shotgun (WGS) entry which is preliminary data.</text>
</comment>
<dbReference type="PROSITE" id="PS51257">
    <property type="entry name" value="PROKAR_LIPOPROTEIN"/>
    <property type="match status" value="1"/>
</dbReference>
<reference evidence="2" key="1">
    <citation type="journal article" date="2014" name="Int. J. Syst. Evol. Microbiol.">
        <title>Complete genome of a new Firmicutes species belonging to the dominant human colonic microbiota ('Ruminococcus bicirculans') reveals two chromosomes and a selective capacity to utilize plant glucans.</title>
        <authorList>
            <consortium name="NISC Comparative Sequencing Program"/>
            <person name="Wegmann U."/>
            <person name="Louis P."/>
            <person name="Goesmann A."/>
            <person name="Henrissat B."/>
            <person name="Duncan S.H."/>
            <person name="Flint H.J."/>
        </authorList>
    </citation>
    <scope>NUCLEOTIDE SEQUENCE</scope>
    <source>
        <strain evidence="2">NBRC 109915</strain>
    </source>
</reference>
<name>A0ABQ5VJP2_9RHOB</name>
<protein>
    <recommendedName>
        <fullName evidence="4">Holin-X, holin superfamily III</fullName>
    </recommendedName>
</protein>
<proteinExistence type="predicted"/>
<evidence type="ECO:0000313" key="3">
    <source>
        <dbReference type="Proteomes" id="UP001161388"/>
    </source>
</evidence>
<evidence type="ECO:0008006" key="4">
    <source>
        <dbReference type="Google" id="ProtNLM"/>
    </source>
</evidence>
<dbReference type="EMBL" id="BSNL01000001">
    <property type="protein sequence ID" value="GLQ27340.1"/>
    <property type="molecule type" value="Genomic_DNA"/>
</dbReference>
<dbReference type="Proteomes" id="UP001161388">
    <property type="component" value="Unassembled WGS sequence"/>
</dbReference>
<accession>A0ABQ5VJP2</accession>
<evidence type="ECO:0000313" key="2">
    <source>
        <dbReference type="EMBL" id="GLQ27340.1"/>
    </source>
</evidence>
<keyword evidence="1" id="KW-0812">Transmembrane</keyword>
<feature type="transmembrane region" description="Helical" evidence="1">
    <location>
        <begin position="47"/>
        <end position="67"/>
    </location>
</feature>
<keyword evidence="3" id="KW-1185">Reference proteome</keyword>
<gene>
    <name evidence="2" type="ORF">GCM10007927_21430</name>
</gene>
<reference evidence="2" key="2">
    <citation type="submission" date="2023-01" db="EMBL/GenBank/DDBJ databases">
        <title>Draft genome sequence of Sulfitobacter pacificus strain NBRC 109915.</title>
        <authorList>
            <person name="Sun Q."/>
            <person name="Mori K."/>
        </authorList>
    </citation>
    <scope>NUCLEOTIDE SEQUENCE</scope>
    <source>
        <strain evidence="2">NBRC 109915</strain>
    </source>
</reference>
<organism evidence="2 3">
    <name type="scientific">Sulfitobacter pacificus</name>
    <dbReference type="NCBI Taxonomy" id="1499314"/>
    <lineage>
        <taxon>Bacteria</taxon>
        <taxon>Pseudomonadati</taxon>
        <taxon>Pseudomonadota</taxon>
        <taxon>Alphaproteobacteria</taxon>
        <taxon>Rhodobacterales</taxon>
        <taxon>Roseobacteraceae</taxon>
        <taxon>Sulfitobacter</taxon>
    </lineage>
</organism>
<sequence>MFGIEQKVGRAARKGAAFSGAALLGCIGVAFLTAAAWMVLSEMRSEIFAATVIGAVYLGAAAIAAALGMKKPSPPPPTASQNPSAEDLSPLQLVVLSFVRGFEQGRQKDRSS</sequence>
<keyword evidence="1" id="KW-0472">Membrane</keyword>
<evidence type="ECO:0000256" key="1">
    <source>
        <dbReference type="SAM" id="Phobius"/>
    </source>
</evidence>
<dbReference type="Pfam" id="PF07332">
    <property type="entry name" value="Phage_holin_3_6"/>
    <property type="match status" value="1"/>
</dbReference>
<dbReference type="InterPro" id="IPR009937">
    <property type="entry name" value="Phage_holin_3_6"/>
</dbReference>
<feature type="transmembrane region" description="Helical" evidence="1">
    <location>
        <begin position="21"/>
        <end position="41"/>
    </location>
</feature>
<keyword evidence="1" id="KW-1133">Transmembrane helix</keyword>